<evidence type="ECO:0000256" key="13">
    <source>
        <dbReference type="ARBA" id="ARBA00023055"/>
    </source>
</evidence>
<dbReference type="InterPro" id="IPR045851">
    <property type="entry name" value="AMP-bd_C_sf"/>
</dbReference>
<evidence type="ECO:0000256" key="17">
    <source>
        <dbReference type="ARBA" id="ARBA00060276"/>
    </source>
</evidence>
<comment type="subcellular location">
    <subcellularLocation>
        <location evidence="3">Cell membrane</location>
        <topology evidence="3">Multi-pass membrane protein</topology>
    </subcellularLocation>
    <subcellularLocation>
        <location evidence="1">Lipid droplet</location>
    </subcellularLocation>
    <subcellularLocation>
        <location evidence="2">Peroxisome membrane</location>
        <topology evidence="2">Multi-pass membrane protein</topology>
    </subcellularLocation>
</comment>
<dbReference type="Gene3D" id="3.40.50.12780">
    <property type="entry name" value="N-terminal domain of ligase-like"/>
    <property type="match status" value="1"/>
</dbReference>
<organism evidence="22 23">
    <name type="scientific">Xylaria multiplex</name>
    <dbReference type="NCBI Taxonomy" id="323545"/>
    <lineage>
        <taxon>Eukaryota</taxon>
        <taxon>Fungi</taxon>
        <taxon>Dikarya</taxon>
        <taxon>Ascomycota</taxon>
        <taxon>Pezizomycotina</taxon>
        <taxon>Sordariomycetes</taxon>
        <taxon>Xylariomycetidae</taxon>
        <taxon>Xylariales</taxon>
        <taxon>Xylariaceae</taxon>
        <taxon>Xylaria</taxon>
    </lineage>
</organism>
<feature type="domain" description="AMP-dependent synthetase/ligase" evidence="20">
    <location>
        <begin position="63"/>
        <end position="430"/>
    </location>
</feature>
<evidence type="ECO:0000256" key="12">
    <source>
        <dbReference type="ARBA" id="ARBA00022989"/>
    </source>
</evidence>
<evidence type="ECO:0000313" key="23">
    <source>
        <dbReference type="Proteomes" id="UP000481858"/>
    </source>
</evidence>
<evidence type="ECO:0000256" key="11">
    <source>
        <dbReference type="ARBA" id="ARBA00022840"/>
    </source>
</evidence>
<evidence type="ECO:0000256" key="15">
    <source>
        <dbReference type="ARBA" id="ARBA00023140"/>
    </source>
</evidence>
<dbReference type="PANTHER" id="PTHR43107">
    <property type="entry name" value="LONG-CHAIN FATTY ACID TRANSPORT PROTEIN"/>
    <property type="match status" value="1"/>
</dbReference>
<dbReference type="GO" id="GO:0005811">
    <property type="term" value="C:lipid droplet"/>
    <property type="evidence" value="ECO:0007669"/>
    <property type="project" value="UniProtKB-SubCell"/>
</dbReference>
<evidence type="ECO:0000256" key="16">
    <source>
        <dbReference type="ARBA" id="ARBA00051585"/>
    </source>
</evidence>
<comment type="similarity">
    <text evidence="4">Belongs to the ATP-dependent AMP-binding enzyme family.</text>
</comment>
<accession>A0A7C8IZV8</accession>
<keyword evidence="13" id="KW-0445">Lipid transport</keyword>
<keyword evidence="9" id="KW-0812">Transmembrane</keyword>
<keyword evidence="15" id="KW-0576">Peroxisome</keyword>
<name>A0A7C8IZV8_9PEZI</name>
<evidence type="ECO:0000256" key="18">
    <source>
        <dbReference type="ARBA" id="ARBA00068795"/>
    </source>
</evidence>
<keyword evidence="23" id="KW-1185">Reference proteome</keyword>
<evidence type="ECO:0000256" key="19">
    <source>
        <dbReference type="ARBA" id="ARBA00078285"/>
    </source>
</evidence>
<dbReference type="Proteomes" id="UP000481858">
    <property type="component" value="Unassembled WGS sequence"/>
</dbReference>
<dbReference type="GO" id="GO:0044539">
    <property type="term" value="P:long-chain fatty acid import into cell"/>
    <property type="evidence" value="ECO:0007669"/>
    <property type="project" value="TreeGrafter"/>
</dbReference>
<keyword evidence="10" id="KW-0547">Nucleotide-binding</keyword>
<dbReference type="InterPro" id="IPR000873">
    <property type="entry name" value="AMP-dep_synth/lig_dom"/>
</dbReference>
<dbReference type="GO" id="GO:0005524">
    <property type="term" value="F:ATP binding"/>
    <property type="evidence" value="ECO:0007669"/>
    <property type="project" value="UniProtKB-KW"/>
</dbReference>
<evidence type="ECO:0000256" key="9">
    <source>
        <dbReference type="ARBA" id="ARBA00022692"/>
    </source>
</evidence>
<keyword evidence="7" id="KW-0436">Ligase</keyword>
<gene>
    <name evidence="22" type="ORF">GQX73_g3126</name>
</gene>
<keyword evidence="8" id="KW-0551">Lipid droplet</keyword>
<evidence type="ECO:0000256" key="2">
    <source>
        <dbReference type="ARBA" id="ARBA00004585"/>
    </source>
</evidence>
<dbReference type="FunFam" id="3.30.300.30:FF:000002">
    <property type="entry name" value="Long-chain fatty acid transport protein 1"/>
    <property type="match status" value="1"/>
</dbReference>
<evidence type="ECO:0000256" key="6">
    <source>
        <dbReference type="ARBA" id="ARBA00022475"/>
    </source>
</evidence>
<dbReference type="InterPro" id="IPR042099">
    <property type="entry name" value="ANL_N_sf"/>
</dbReference>
<proteinExistence type="inferred from homology"/>
<dbReference type="GO" id="GO:0009898">
    <property type="term" value="C:cytoplasmic side of plasma membrane"/>
    <property type="evidence" value="ECO:0007669"/>
    <property type="project" value="TreeGrafter"/>
</dbReference>
<keyword evidence="14" id="KW-0472">Membrane</keyword>
<comment type="caution">
    <text evidence="22">The sequence shown here is derived from an EMBL/GenBank/DDBJ whole genome shotgun (WGS) entry which is preliminary data.</text>
</comment>
<keyword evidence="6" id="KW-1003">Cell membrane</keyword>
<dbReference type="FunCoup" id="A0A7C8IZV8">
    <property type="interactions" value="114"/>
</dbReference>
<keyword evidence="11" id="KW-0067">ATP-binding</keyword>
<dbReference type="SUPFAM" id="SSF56801">
    <property type="entry name" value="Acetyl-CoA synthetase-like"/>
    <property type="match status" value="1"/>
</dbReference>
<reference evidence="22 23" key="1">
    <citation type="submission" date="2019-12" db="EMBL/GenBank/DDBJ databases">
        <title>Draft genome sequence of the ascomycete Xylaria multiplex DSM 110363.</title>
        <authorList>
            <person name="Buettner E."/>
            <person name="Kellner H."/>
        </authorList>
    </citation>
    <scope>NUCLEOTIDE SEQUENCE [LARGE SCALE GENOMIC DNA]</scope>
    <source>
        <strain evidence="22 23">DSM 110363</strain>
    </source>
</reference>
<dbReference type="InterPro" id="IPR020845">
    <property type="entry name" value="AMP-binding_CS"/>
</dbReference>
<evidence type="ECO:0000259" key="20">
    <source>
        <dbReference type="Pfam" id="PF00501"/>
    </source>
</evidence>
<evidence type="ECO:0000256" key="3">
    <source>
        <dbReference type="ARBA" id="ARBA00004651"/>
    </source>
</evidence>
<evidence type="ECO:0000256" key="8">
    <source>
        <dbReference type="ARBA" id="ARBA00022677"/>
    </source>
</evidence>
<dbReference type="PROSITE" id="PS00455">
    <property type="entry name" value="AMP_BINDING"/>
    <property type="match status" value="1"/>
</dbReference>
<evidence type="ECO:0000256" key="5">
    <source>
        <dbReference type="ARBA" id="ARBA00022448"/>
    </source>
</evidence>
<dbReference type="EMBL" id="WUBL01000023">
    <property type="protein sequence ID" value="KAF2970442.1"/>
    <property type="molecule type" value="Genomic_DNA"/>
</dbReference>
<dbReference type="InterPro" id="IPR025110">
    <property type="entry name" value="AMP-bd_C"/>
</dbReference>
<comment type="catalytic activity">
    <reaction evidence="16">
        <text>a very long-chain fatty acid + ATP + CoA = a very long-chain fatty acyl-CoA + AMP + diphosphate</text>
        <dbReference type="Rhea" id="RHEA:54536"/>
        <dbReference type="ChEBI" id="CHEBI:30616"/>
        <dbReference type="ChEBI" id="CHEBI:33019"/>
        <dbReference type="ChEBI" id="CHEBI:57287"/>
        <dbReference type="ChEBI" id="CHEBI:58950"/>
        <dbReference type="ChEBI" id="CHEBI:138261"/>
        <dbReference type="ChEBI" id="CHEBI:456215"/>
    </reaction>
</comment>
<dbReference type="GO" id="GO:0004467">
    <property type="term" value="F:long-chain fatty acid-CoA ligase activity"/>
    <property type="evidence" value="ECO:0007669"/>
    <property type="project" value="TreeGrafter"/>
</dbReference>
<evidence type="ECO:0000256" key="14">
    <source>
        <dbReference type="ARBA" id="ARBA00023136"/>
    </source>
</evidence>
<dbReference type="GO" id="GO:0005324">
    <property type="term" value="F:long-chain fatty acid transmembrane transporter activity"/>
    <property type="evidence" value="ECO:0007669"/>
    <property type="project" value="TreeGrafter"/>
</dbReference>
<keyword evidence="12" id="KW-1133">Transmembrane helix</keyword>
<dbReference type="PANTHER" id="PTHR43107:SF15">
    <property type="entry name" value="FATTY ACID TRANSPORT PROTEIN 3, ISOFORM A"/>
    <property type="match status" value="1"/>
</dbReference>
<feature type="domain" description="AMP-binding enzyme C-terminal" evidence="21">
    <location>
        <begin position="487"/>
        <end position="554"/>
    </location>
</feature>
<evidence type="ECO:0000256" key="1">
    <source>
        <dbReference type="ARBA" id="ARBA00004502"/>
    </source>
</evidence>
<dbReference type="Gene3D" id="3.30.300.30">
    <property type="match status" value="1"/>
</dbReference>
<dbReference type="Pfam" id="PF13193">
    <property type="entry name" value="AMP-binding_C"/>
    <property type="match status" value="1"/>
</dbReference>
<dbReference type="AlphaFoldDB" id="A0A7C8IZV8"/>
<evidence type="ECO:0000256" key="7">
    <source>
        <dbReference type="ARBA" id="ARBA00022598"/>
    </source>
</evidence>
<dbReference type="OrthoDB" id="10253869at2759"/>
<dbReference type="Pfam" id="PF00501">
    <property type="entry name" value="AMP-binding"/>
    <property type="match status" value="1"/>
</dbReference>
<protein>
    <recommendedName>
        <fullName evidence="18">Very long-chain fatty acid transport protein</fullName>
    </recommendedName>
    <alternativeName>
        <fullName evidence="19">Very-long-chain acyl-CoA synthetase</fullName>
    </alternativeName>
</protein>
<comment type="function">
    <text evidence="17">Acyl-CoA synthetase required for both the import of long chain fatty acids (LCFAs) (C14-C18) and the activation very long chain fatty acids (VLCFAs) (C20-C26) by esterification of the fatty acids into metabolically active CoA-thioesters for subsequent degradation or incorporation into phospholipids. The transport and fatty acyl-CoA synthetase activities are genetically separable and are thus independent activities. Esterifies VLCFAs in the peroxisome matrix. The VLCFAs are actively transported into peroxisomes by a PXA1-PXA2 heterodimeric transporter in the peroxisomal membrane.</text>
</comment>
<sequence>MPFPLVLTIPAAAAGLAYLNAKTSLSYDTAIIRGMVAAVRRNNRRESADRANLFYRLEEIATSKSADRVGILFEDRSWTYAQIYEASLRYGNYFKSKFSLKPKDIVALDLVNSDHFILICFGLWSIGVKPAFINYNLTGNALCHCIKIANSVLVLVDPDIKSHVDESVRQELGNLRIEILTPEFISAAMAADPIRPPNEVRSGEIGRDMASLIYTSGTTGLPKAAIVSWTKLTTASNFPMPLYHASALAVGFFHCFEAEATFAVGRKFSTKTFWKDVRKHNATIIQYVGETFRYLMAASPDIDSATGENLDKKHNVRMALGNGLRPDVWARFQERFGIESIAEFYSSTEGFGGTWNYSRNDFSRGAIGRNGWLYGLFMKSKIAIVAHDHETDAPYRDPKTGFCVTVPRGEVGEMLSVLPEDTEQLFQGYYNNPNATNSKIIRDVFKKGDKYYRSGDLVSWDSEGRTYFHDRIGDTFRWKSENVATTEVSAAIGLHPAVEEANVYGVQLPHHDGRAGCAAISLKAVPDEVILQSLAEHAKAKLPKYAVPIFLRLGKGLSAAVTGTNKQQKHSLRVEGVDPTKVGDDELYWLKGDTYVKFAKEDWDRMNAGQVKL</sequence>
<evidence type="ECO:0000259" key="21">
    <source>
        <dbReference type="Pfam" id="PF13193"/>
    </source>
</evidence>
<evidence type="ECO:0000256" key="10">
    <source>
        <dbReference type="ARBA" id="ARBA00022741"/>
    </source>
</evidence>
<evidence type="ECO:0000313" key="22">
    <source>
        <dbReference type="EMBL" id="KAF2970442.1"/>
    </source>
</evidence>
<dbReference type="GO" id="GO:0005778">
    <property type="term" value="C:peroxisomal membrane"/>
    <property type="evidence" value="ECO:0007669"/>
    <property type="project" value="UniProtKB-SubCell"/>
</dbReference>
<dbReference type="InParanoid" id="A0A7C8IZV8"/>
<dbReference type="FunFam" id="3.40.50.12780:FF:000019">
    <property type="entry name" value="Long-chain fatty acid transporter"/>
    <property type="match status" value="1"/>
</dbReference>
<evidence type="ECO:0000256" key="4">
    <source>
        <dbReference type="ARBA" id="ARBA00006432"/>
    </source>
</evidence>
<keyword evidence="5" id="KW-0813">Transport</keyword>